<protein>
    <recommendedName>
        <fullName evidence="3">ParE-like toxin of type II ParDE toxin-antitoxin system</fullName>
    </recommendedName>
</protein>
<accession>A0A2T0ZYN5</accession>
<evidence type="ECO:0008006" key="3">
    <source>
        <dbReference type="Google" id="ProtNLM"/>
    </source>
</evidence>
<dbReference type="Proteomes" id="UP000237718">
    <property type="component" value="Unassembled WGS sequence"/>
</dbReference>
<comment type="caution">
    <text evidence="1">The sequence shown here is derived from an EMBL/GenBank/DDBJ whole genome shotgun (WGS) entry which is preliminary data.</text>
</comment>
<dbReference type="EMBL" id="PVUF01000047">
    <property type="protein sequence ID" value="PRZ41443.1"/>
    <property type="molecule type" value="Genomic_DNA"/>
</dbReference>
<name>A0A2T0ZYN5_TRISK</name>
<dbReference type="Gene3D" id="3.30.2310.20">
    <property type="entry name" value="RelE-like"/>
    <property type="match status" value="1"/>
</dbReference>
<reference evidence="1 2" key="1">
    <citation type="submission" date="2018-03" db="EMBL/GenBank/DDBJ databases">
        <title>Genomic Encyclopedia of Archaeal and Bacterial Type Strains, Phase II (KMG-II): from individual species to whole genera.</title>
        <authorList>
            <person name="Goeker M."/>
        </authorList>
    </citation>
    <scope>NUCLEOTIDE SEQUENCE [LARGE SCALE GENOMIC DNA]</scope>
    <source>
        <strain evidence="1 2">DSM 25328</strain>
    </source>
</reference>
<gene>
    <name evidence="1" type="ORF">CLV89_1477</name>
</gene>
<evidence type="ECO:0000313" key="1">
    <source>
        <dbReference type="EMBL" id="PRZ41443.1"/>
    </source>
</evidence>
<dbReference type="AlphaFoldDB" id="A0A2T0ZYN5"/>
<sequence>MRWFDKFELAAENPKMGVARPEIASDVRLLFEGNYVTLYEPASYGILVVAVVYGGRDAESWL</sequence>
<dbReference type="InterPro" id="IPR035093">
    <property type="entry name" value="RelE/ParE_toxin_dom_sf"/>
</dbReference>
<proteinExistence type="predicted"/>
<organism evidence="1 2">
    <name type="scientific">Tritonibacter scottomollicae</name>
    <name type="common">Epibacterium scottomollicae</name>
    <dbReference type="NCBI Taxonomy" id="483013"/>
    <lineage>
        <taxon>Bacteria</taxon>
        <taxon>Pseudomonadati</taxon>
        <taxon>Pseudomonadota</taxon>
        <taxon>Alphaproteobacteria</taxon>
        <taxon>Rhodobacterales</taxon>
        <taxon>Paracoccaceae</taxon>
        <taxon>Tritonibacter</taxon>
    </lineage>
</organism>
<evidence type="ECO:0000313" key="2">
    <source>
        <dbReference type="Proteomes" id="UP000237718"/>
    </source>
</evidence>